<keyword evidence="3" id="KW-1185">Reference proteome</keyword>
<feature type="transmembrane region" description="Helical" evidence="1">
    <location>
        <begin position="102"/>
        <end position="123"/>
    </location>
</feature>
<organism evidence="2 3">
    <name type="scientific">Pusillibacter faecalis</name>
    <dbReference type="NCBI Taxonomy" id="2714358"/>
    <lineage>
        <taxon>Bacteria</taxon>
        <taxon>Bacillati</taxon>
        <taxon>Bacillota</taxon>
        <taxon>Clostridia</taxon>
        <taxon>Eubacteriales</taxon>
        <taxon>Oscillospiraceae</taxon>
        <taxon>Pusillibacter</taxon>
    </lineage>
</organism>
<accession>A0A810QFJ8</accession>
<feature type="transmembrane region" description="Helical" evidence="1">
    <location>
        <begin position="38"/>
        <end position="60"/>
    </location>
</feature>
<feature type="transmembrane region" description="Helical" evidence="1">
    <location>
        <begin position="135"/>
        <end position="154"/>
    </location>
</feature>
<dbReference type="KEGG" id="pfaa:MM59RIKEN_06220"/>
<evidence type="ECO:0000313" key="3">
    <source>
        <dbReference type="Proteomes" id="UP000679848"/>
    </source>
</evidence>
<dbReference type="EMBL" id="AP023420">
    <property type="protein sequence ID" value="BCK83303.1"/>
    <property type="molecule type" value="Genomic_DNA"/>
</dbReference>
<feature type="transmembrane region" description="Helical" evidence="1">
    <location>
        <begin position="160"/>
        <end position="179"/>
    </location>
</feature>
<proteinExistence type="predicted"/>
<gene>
    <name evidence="2" type="ORF">MM59RIKEN_06220</name>
</gene>
<reference evidence="2" key="1">
    <citation type="submission" date="2020-09" db="EMBL/GenBank/DDBJ databases">
        <title>New species isolated from human feces.</title>
        <authorList>
            <person name="Kitahara M."/>
            <person name="Shigeno Y."/>
            <person name="Shime M."/>
            <person name="Matsumoto Y."/>
            <person name="Nakamura S."/>
            <person name="Motooka D."/>
            <person name="Fukuoka S."/>
            <person name="Nishikawa H."/>
            <person name="Benno Y."/>
        </authorList>
    </citation>
    <scope>NUCLEOTIDE SEQUENCE</scope>
    <source>
        <strain evidence="2">MM59</strain>
    </source>
</reference>
<keyword evidence="1" id="KW-1133">Transmembrane helix</keyword>
<feature type="transmembrane region" description="Helical" evidence="1">
    <location>
        <begin position="12"/>
        <end position="32"/>
    </location>
</feature>
<dbReference type="Proteomes" id="UP000679848">
    <property type="component" value="Chromosome"/>
</dbReference>
<sequence>MARRLEHTVGSYGKIFLIGMLIGGICRLADYFPGDTLWSLSSIQTLLGFWVITNTLIVLFSTSHLCAGESSFLYMFGMTLSFYGLQAVLGTFIPLLSGGFRFSLFVMLSLLSIPCGMAAFFLYDWNRDRELSSILYALPVGALAAEAAALAIYLSSHQKFLFQLLMDGVGMLAFGALFYRRTRNRKLFISSP</sequence>
<feature type="transmembrane region" description="Helical" evidence="1">
    <location>
        <begin position="72"/>
        <end position="96"/>
    </location>
</feature>
<dbReference type="AlphaFoldDB" id="A0A810QFJ8"/>
<evidence type="ECO:0000256" key="1">
    <source>
        <dbReference type="SAM" id="Phobius"/>
    </source>
</evidence>
<protein>
    <submittedName>
        <fullName evidence="2">Uncharacterized protein</fullName>
    </submittedName>
</protein>
<keyword evidence="1" id="KW-0472">Membrane</keyword>
<name>A0A810QFJ8_9FIRM</name>
<keyword evidence="1" id="KW-0812">Transmembrane</keyword>
<dbReference type="RefSeq" id="WP_228300446.1">
    <property type="nucleotide sequence ID" value="NZ_AP023420.1"/>
</dbReference>
<evidence type="ECO:0000313" key="2">
    <source>
        <dbReference type="EMBL" id="BCK83303.1"/>
    </source>
</evidence>